<organism evidence="1 2">
    <name type="scientific">Nicotiana tabacum</name>
    <name type="common">Common tobacco</name>
    <dbReference type="NCBI Taxonomy" id="4097"/>
    <lineage>
        <taxon>Eukaryota</taxon>
        <taxon>Viridiplantae</taxon>
        <taxon>Streptophyta</taxon>
        <taxon>Embryophyta</taxon>
        <taxon>Tracheophyta</taxon>
        <taxon>Spermatophyta</taxon>
        <taxon>Magnoliopsida</taxon>
        <taxon>eudicotyledons</taxon>
        <taxon>Gunneridae</taxon>
        <taxon>Pentapetalae</taxon>
        <taxon>asterids</taxon>
        <taxon>lamiids</taxon>
        <taxon>Solanales</taxon>
        <taxon>Solanaceae</taxon>
        <taxon>Nicotianoideae</taxon>
        <taxon>Nicotianeae</taxon>
        <taxon>Nicotiana</taxon>
    </lineage>
</organism>
<dbReference type="GeneID" id="107760501"/>
<evidence type="ECO:0000313" key="2">
    <source>
        <dbReference type="RefSeq" id="XP_016434040.2"/>
    </source>
</evidence>
<dbReference type="OrthoDB" id="1293503at2759"/>
<dbReference type="Proteomes" id="UP000790787">
    <property type="component" value="Chromosome 5"/>
</dbReference>
<proteinExistence type="predicted"/>
<dbReference type="AlphaFoldDB" id="A0A1S3X221"/>
<name>A0A1S3X221_TOBAC</name>
<dbReference type="PANTHER" id="PTHR46238:SF8">
    <property type="entry name" value="ENDONUCLEASE_EXONUCLEASE_PHOSPHATASE DOMAIN-CONTAINING PROTEIN"/>
    <property type="match status" value="1"/>
</dbReference>
<reference evidence="2" key="2">
    <citation type="submission" date="2025-08" db="UniProtKB">
        <authorList>
            <consortium name="RefSeq"/>
        </authorList>
    </citation>
    <scope>IDENTIFICATION</scope>
    <source>
        <tissue evidence="2">Leaf</tissue>
    </source>
</reference>
<accession>A0A1S3X221</accession>
<evidence type="ECO:0000313" key="1">
    <source>
        <dbReference type="Proteomes" id="UP000790787"/>
    </source>
</evidence>
<dbReference type="KEGG" id="nta:107760501"/>
<dbReference type="PaxDb" id="4097-A0A1S3X221"/>
<gene>
    <name evidence="2" type="primary">LOC107760501</name>
</gene>
<dbReference type="RefSeq" id="XP_016434040.1">
    <property type="nucleotide sequence ID" value="XM_016578554.1"/>
</dbReference>
<sequence length="103" mass="12134">MLYGAKYWPVKKFHVQKIKAAEIRKEDVRGKVGVASMEDKLQESRLRWFGHMKRRDIDALVRRCEGLSMAGQWRGRGRPKKYWREVIRQSGHVIASAYQGYDP</sequence>
<reference evidence="1" key="1">
    <citation type="journal article" date="2014" name="Nat. Commun.">
        <title>The tobacco genome sequence and its comparison with those of tomato and potato.</title>
        <authorList>
            <person name="Sierro N."/>
            <person name="Battey J.N."/>
            <person name="Ouadi S."/>
            <person name="Bakaher N."/>
            <person name="Bovet L."/>
            <person name="Willig A."/>
            <person name="Goepfert S."/>
            <person name="Peitsch M.C."/>
            <person name="Ivanov N.V."/>
        </authorList>
    </citation>
    <scope>NUCLEOTIDE SEQUENCE [LARGE SCALE GENOMIC DNA]</scope>
</reference>
<dbReference type="PANTHER" id="PTHR46238">
    <property type="entry name" value="REVERSE TRANSCRIPTASE DOMAIN-CONTAINING PROTEIN"/>
    <property type="match status" value="1"/>
</dbReference>
<dbReference type="RefSeq" id="XP_016434040.2">
    <property type="nucleotide sequence ID" value="XM_016578554.2"/>
</dbReference>
<keyword evidence="1" id="KW-1185">Reference proteome</keyword>
<protein>
    <submittedName>
        <fullName evidence="2">Uncharacterized protein LOC107760501</fullName>
    </submittedName>
</protein>